<comment type="caution">
    <text evidence="1">The sequence shown here is derived from an EMBL/GenBank/DDBJ whole genome shotgun (WGS) entry which is preliminary data.</text>
</comment>
<name>A0A256GPT7_9HYPH</name>
<reference evidence="1 2" key="1">
    <citation type="submission" date="2017-07" db="EMBL/GenBank/DDBJ databases">
        <title>Draft genome of Ochrobactrum lupini type strain LUP21.</title>
        <authorList>
            <person name="Krzyzanowska D.M."/>
            <person name="Jafra S."/>
        </authorList>
    </citation>
    <scope>NUCLEOTIDE SEQUENCE [LARGE SCALE GENOMIC DNA]</scope>
    <source>
        <strain evidence="1 2">LUP21</strain>
    </source>
</reference>
<gene>
    <name evidence="1" type="ORF">CES86_2757</name>
</gene>
<dbReference type="EMBL" id="NNRN01000049">
    <property type="protein sequence ID" value="OYR28601.1"/>
    <property type="molecule type" value="Genomic_DNA"/>
</dbReference>
<protein>
    <submittedName>
        <fullName evidence="1">Uncharacterized protein</fullName>
    </submittedName>
</protein>
<evidence type="ECO:0000313" key="1">
    <source>
        <dbReference type="EMBL" id="OYR28601.1"/>
    </source>
</evidence>
<proteinExistence type="predicted"/>
<dbReference type="AlphaFoldDB" id="A0A256GPT7"/>
<evidence type="ECO:0000313" key="2">
    <source>
        <dbReference type="Proteomes" id="UP000216363"/>
    </source>
</evidence>
<sequence length="42" mass="4411">MFFSLILRSLPSLSRGGVSKGEGKCTVPALVLRGFATLRTSG</sequence>
<accession>A0A256GPT7</accession>
<dbReference type="Proteomes" id="UP000216363">
    <property type="component" value="Unassembled WGS sequence"/>
</dbReference>
<organism evidence="1 2">
    <name type="scientific">Brucella lupini</name>
    <dbReference type="NCBI Taxonomy" id="255457"/>
    <lineage>
        <taxon>Bacteria</taxon>
        <taxon>Pseudomonadati</taxon>
        <taxon>Pseudomonadota</taxon>
        <taxon>Alphaproteobacteria</taxon>
        <taxon>Hyphomicrobiales</taxon>
        <taxon>Brucellaceae</taxon>
        <taxon>Brucella/Ochrobactrum group</taxon>
        <taxon>Brucella</taxon>
    </lineage>
</organism>